<accession>A0A8J2WSJ3</accession>
<proteinExistence type="predicted"/>
<evidence type="ECO:0000313" key="8">
    <source>
        <dbReference type="EMBL" id="CAH0366667.1"/>
    </source>
</evidence>
<keyword evidence="2 4" id="KW-0863">Zinc-finger</keyword>
<dbReference type="OrthoDB" id="167009at2759"/>
<dbReference type="EMBL" id="CAKKNE010000001">
    <property type="protein sequence ID" value="CAH0366667.1"/>
    <property type="molecule type" value="Genomic_DNA"/>
</dbReference>
<dbReference type="PROSITE" id="PS01360">
    <property type="entry name" value="ZF_MYND_1"/>
    <property type="match status" value="1"/>
</dbReference>
<evidence type="ECO:0000256" key="1">
    <source>
        <dbReference type="ARBA" id="ARBA00022723"/>
    </source>
</evidence>
<protein>
    <recommendedName>
        <fullName evidence="7">MYND-type domain-containing protein</fullName>
    </recommendedName>
</protein>
<feature type="non-terminal residue" evidence="8">
    <location>
        <position position="1"/>
    </location>
</feature>
<evidence type="ECO:0000256" key="5">
    <source>
        <dbReference type="SAM" id="Coils"/>
    </source>
</evidence>
<keyword evidence="3" id="KW-0862">Zinc</keyword>
<evidence type="ECO:0000256" key="3">
    <source>
        <dbReference type="ARBA" id="ARBA00022833"/>
    </source>
</evidence>
<name>A0A8J2WSJ3_9STRA</name>
<dbReference type="SUPFAM" id="SSF144232">
    <property type="entry name" value="HIT/MYND zinc finger-like"/>
    <property type="match status" value="1"/>
</dbReference>
<feature type="coiled-coil region" evidence="5">
    <location>
        <begin position="136"/>
        <end position="163"/>
    </location>
</feature>
<dbReference type="SMART" id="SM00671">
    <property type="entry name" value="SEL1"/>
    <property type="match status" value="2"/>
</dbReference>
<dbReference type="InterPro" id="IPR011990">
    <property type="entry name" value="TPR-like_helical_dom_sf"/>
</dbReference>
<feature type="non-terminal residue" evidence="8">
    <location>
        <position position="396"/>
    </location>
</feature>
<dbReference type="AlphaFoldDB" id="A0A8J2WSJ3"/>
<dbReference type="InterPro" id="IPR006597">
    <property type="entry name" value="Sel1-like"/>
</dbReference>
<keyword evidence="9" id="KW-1185">Reference proteome</keyword>
<dbReference type="Gene3D" id="1.25.40.10">
    <property type="entry name" value="Tetratricopeptide repeat domain"/>
    <property type="match status" value="1"/>
</dbReference>
<dbReference type="Gene3D" id="6.10.140.2220">
    <property type="match status" value="1"/>
</dbReference>
<feature type="region of interest" description="Disordered" evidence="6">
    <location>
        <begin position="1"/>
        <end position="22"/>
    </location>
</feature>
<evidence type="ECO:0000256" key="6">
    <source>
        <dbReference type="SAM" id="MobiDB-lite"/>
    </source>
</evidence>
<evidence type="ECO:0000259" key="7">
    <source>
        <dbReference type="PROSITE" id="PS50865"/>
    </source>
</evidence>
<dbReference type="InterPro" id="IPR002893">
    <property type="entry name" value="Znf_MYND"/>
</dbReference>
<feature type="domain" description="MYND-type" evidence="7">
    <location>
        <begin position="31"/>
        <end position="67"/>
    </location>
</feature>
<keyword evidence="5" id="KW-0175">Coiled coil</keyword>
<dbReference type="GO" id="GO:0008270">
    <property type="term" value="F:zinc ion binding"/>
    <property type="evidence" value="ECO:0007669"/>
    <property type="project" value="UniProtKB-KW"/>
</dbReference>
<reference evidence="8" key="1">
    <citation type="submission" date="2021-11" db="EMBL/GenBank/DDBJ databases">
        <authorList>
            <consortium name="Genoscope - CEA"/>
            <person name="William W."/>
        </authorList>
    </citation>
    <scope>NUCLEOTIDE SEQUENCE</scope>
</reference>
<comment type="caution">
    <text evidence="8">The sequence shown here is derived from an EMBL/GenBank/DDBJ whole genome shotgun (WGS) entry which is preliminary data.</text>
</comment>
<evidence type="ECO:0000256" key="4">
    <source>
        <dbReference type="PROSITE-ProRule" id="PRU00134"/>
    </source>
</evidence>
<organism evidence="8 9">
    <name type="scientific">Pelagomonas calceolata</name>
    <dbReference type="NCBI Taxonomy" id="35677"/>
    <lineage>
        <taxon>Eukaryota</taxon>
        <taxon>Sar</taxon>
        <taxon>Stramenopiles</taxon>
        <taxon>Ochrophyta</taxon>
        <taxon>Pelagophyceae</taxon>
        <taxon>Pelagomonadales</taxon>
        <taxon>Pelagomonadaceae</taxon>
        <taxon>Pelagomonas</taxon>
    </lineage>
</organism>
<dbReference type="Pfam" id="PF01753">
    <property type="entry name" value="zf-MYND"/>
    <property type="match status" value="1"/>
</dbReference>
<gene>
    <name evidence="8" type="ORF">PECAL_1P31730</name>
</gene>
<evidence type="ECO:0000256" key="2">
    <source>
        <dbReference type="ARBA" id="ARBA00022771"/>
    </source>
</evidence>
<dbReference type="SUPFAM" id="SSF81901">
    <property type="entry name" value="HCP-like"/>
    <property type="match status" value="1"/>
</dbReference>
<sequence>ASLEKSTKRLPSANRARKGCPARPKTMPSYCFLCAEPAKLRCGRCKGPWYCSRDCQRDDWKRHAPACAIPKKPVPKPVIPQIPRNVKPKTCATCACDLPEDVRDIVYNSCCGKTCCVECGRKHKDHRCGFCGVKPCETTTEALERLEQRIQINEQDAGQALNLLSGHHMRGEGIPQNPNEALRLRDIAIARGDRESLCNRGLDELQREDPKARETLGKAAALHCPAALLKLGTACFNGVCGPPDKTTARRCFEILAAQKGRLEGEARMKLCSLLSTENKEGDRRAALAAAAGQAAQAAKLGHALAPLALDSLKIAAVREQKTALCGNCLAEEVILTAELDVLSVQAGDSSSDDSEPCETKRVVSSIRKRIAAFEKLSEKPFEDDRQYLLLDDDIRP</sequence>
<keyword evidence="1" id="KW-0479">Metal-binding</keyword>
<dbReference type="PROSITE" id="PS50865">
    <property type="entry name" value="ZF_MYND_2"/>
    <property type="match status" value="1"/>
</dbReference>
<evidence type="ECO:0000313" key="9">
    <source>
        <dbReference type="Proteomes" id="UP000789595"/>
    </source>
</evidence>
<dbReference type="Proteomes" id="UP000789595">
    <property type="component" value="Unassembled WGS sequence"/>
</dbReference>